<evidence type="ECO:0000313" key="3">
    <source>
        <dbReference type="Proteomes" id="UP000077266"/>
    </source>
</evidence>
<feature type="signal peptide" evidence="1">
    <location>
        <begin position="1"/>
        <end position="18"/>
    </location>
</feature>
<organism evidence="2 3">
    <name type="scientific">Exidia glandulosa HHB12029</name>
    <dbReference type="NCBI Taxonomy" id="1314781"/>
    <lineage>
        <taxon>Eukaryota</taxon>
        <taxon>Fungi</taxon>
        <taxon>Dikarya</taxon>
        <taxon>Basidiomycota</taxon>
        <taxon>Agaricomycotina</taxon>
        <taxon>Agaricomycetes</taxon>
        <taxon>Auriculariales</taxon>
        <taxon>Exidiaceae</taxon>
        <taxon>Exidia</taxon>
    </lineage>
</organism>
<dbReference type="InParanoid" id="A0A166M9U5"/>
<evidence type="ECO:0000256" key="1">
    <source>
        <dbReference type="SAM" id="SignalP"/>
    </source>
</evidence>
<gene>
    <name evidence="2" type="ORF">EXIGLDRAFT_784808</name>
</gene>
<protein>
    <submittedName>
        <fullName evidence="2">Uncharacterized protein</fullName>
    </submittedName>
</protein>
<sequence length="184" mass="20497">MPHLRRLSLCGWFDALLGLWSDRFSAPALDELVLDQYDGLTAATFFEHTCSTVTKLTLSGNDLRGVEAAAFRPLRHVRKLIVEDCKVHDSFFHALATEDYSFPAAPWIFPALCDIELEETKVAPEGSDGIVRLIRARREAMESASSGASADRPAPASLQTVSMTDDTKVARWVRLMVLDEMQRT</sequence>
<evidence type="ECO:0000313" key="2">
    <source>
        <dbReference type="EMBL" id="KZV77795.1"/>
    </source>
</evidence>
<keyword evidence="1" id="KW-0732">Signal</keyword>
<accession>A0A166M9U5</accession>
<dbReference type="EMBL" id="KV427574">
    <property type="protein sequence ID" value="KZV77795.1"/>
    <property type="molecule type" value="Genomic_DNA"/>
</dbReference>
<name>A0A166M9U5_EXIGL</name>
<dbReference type="AlphaFoldDB" id="A0A166M9U5"/>
<dbReference type="SUPFAM" id="SSF52047">
    <property type="entry name" value="RNI-like"/>
    <property type="match status" value="1"/>
</dbReference>
<keyword evidence="3" id="KW-1185">Reference proteome</keyword>
<reference evidence="2 3" key="1">
    <citation type="journal article" date="2016" name="Mol. Biol. Evol.">
        <title>Comparative Genomics of Early-Diverging Mushroom-Forming Fungi Provides Insights into the Origins of Lignocellulose Decay Capabilities.</title>
        <authorList>
            <person name="Nagy L.G."/>
            <person name="Riley R."/>
            <person name="Tritt A."/>
            <person name="Adam C."/>
            <person name="Daum C."/>
            <person name="Floudas D."/>
            <person name="Sun H."/>
            <person name="Yadav J.S."/>
            <person name="Pangilinan J."/>
            <person name="Larsson K.H."/>
            <person name="Matsuura K."/>
            <person name="Barry K."/>
            <person name="Labutti K."/>
            <person name="Kuo R."/>
            <person name="Ohm R.A."/>
            <person name="Bhattacharya S.S."/>
            <person name="Shirouzu T."/>
            <person name="Yoshinaga Y."/>
            <person name="Martin F.M."/>
            <person name="Grigoriev I.V."/>
            <person name="Hibbett D.S."/>
        </authorList>
    </citation>
    <scope>NUCLEOTIDE SEQUENCE [LARGE SCALE GENOMIC DNA]</scope>
    <source>
        <strain evidence="2 3">HHB12029</strain>
    </source>
</reference>
<feature type="chain" id="PRO_5007877252" evidence="1">
    <location>
        <begin position="19"/>
        <end position="184"/>
    </location>
</feature>
<dbReference type="Proteomes" id="UP000077266">
    <property type="component" value="Unassembled WGS sequence"/>
</dbReference>
<proteinExistence type="predicted"/>